<evidence type="ECO:0000256" key="2">
    <source>
        <dbReference type="SAM" id="SignalP"/>
    </source>
</evidence>
<keyword evidence="2" id="KW-0732">Signal</keyword>
<proteinExistence type="predicted"/>
<feature type="region of interest" description="Disordered" evidence="1">
    <location>
        <begin position="258"/>
        <end position="278"/>
    </location>
</feature>
<dbReference type="GeneID" id="91091015"/>
<feature type="region of interest" description="Disordered" evidence="1">
    <location>
        <begin position="369"/>
        <end position="475"/>
    </location>
</feature>
<dbReference type="Proteomes" id="UP001355207">
    <property type="component" value="Chromosome 1"/>
</dbReference>
<dbReference type="AlphaFoldDB" id="A0AAX4JL51"/>
<reference evidence="3 4" key="1">
    <citation type="submission" date="2024-01" db="EMBL/GenBank/DDBJ databases">
        <title>Comparative genomics of Cryptococcus and Kwoniella reveals pathogenesis evolution and contrasting modes of karyotype evolution via chromosome fusion or intercentromeric recombination.</title>
        <authorList>
            <person name="Coelho M.A."/>
            <person name="David-Palma M."/>
            <person name="Shea T."/>
            <person name="Bowers K."/>
            <person name="McGinley-Smith S."/>
            <person name="Mohammad A.W."/>
            <person name="Gnirke A."/>
            <person name="Yurkov A.M."/>
            <person name="Nowrousian M."/>
            <person name="Sun S."/>
            <person name="Cuomo C.A."/>
            <person name="Heitman J."/>
        </authorList>
    </citation>
    <scope>NUCLEOTIDE SEQUENCE [LARGE SCALE GENOMIC DNA]</scope>
    <source>
        <strain evidence="3 4">CBS 6074</strain>
    </source>
</reference>
<feature type="compositionally biased region" description="Low complexity" evidence="1">
    <location>
        <begin position="453"/>
        <end position="466"/>
    </location>
</feature>
<feature type="chain" id="PRO_5043376982" evidence="2">
    <location>
        <begin position="19"/>
        <end position="567"/>
    </location>
</feature>
<name>A0AAX4JL51_9TREE</name>
<organism evidence="3 4">
    <name type="scientific">Kwoniella dendrophila CBS 6074</name>
    <dbReference type="NCBI Taxonomy" id="1295534"/>
    <lineage>
        <taxon>Eukaryota</taxon>
        <taxon>Fungi</taxon>
        <taxon>Dikarya</taxon>
        <taxon>Basidiomycota</taxon>
        <taxon>Agaricomycotina</taxon>
        <taxon>Tremellomycetes</taxon>
        <taxon>Tremellales</taxon>
        <taxon>Cryptococcaceae</taxon>
        <taxon>Kwoniella</taxon>
    </lineage>
</organism>
<feature type="compositionally biased region" description="Polar residues" evidence="1">
    <location>
        <begin position="382"/>
        <end position="394"/>
    </location>
</feature>
<feature type="signal peptide" evidence="2">
    <location>
        <begin position="1"/>
        <end position="18"/>
    </location>
</feature>
<dbReference type="RefSeq" id="XP_066072242.1">
    <property type="nucleotide sequence ID" value="XM_066216145.1"/>
</dbReference>
<evidence type="ECO:0000313" key="3">
    <source>
        <dbReference type="EMBL" id="WWC85479.1"/>
    </source>
</evidence>
<sequence length="567" mass="59525">MFSKVLLCLLPLLPLFNAAPVPVPLLGLDNLPVLDSIIEPLVHQDNLLPTSTTDNLPLINNIPSGQDNNNGGLIDTLLDTVESITGPLNITLGANLNLSGLNTTLGLNIDLTDDNEELICGPVIGYWSSKQYNIPCVCWSQSKGIVIDAKLQLDLGLDDLNNQGLDTFVQAQLQFGGKKFEYPAWSMPTCDGDGGFTCPGGYSSNGKCTKFLAARPFPRVSTESTPSPTPAAGQAAAAVHTATDLVINSVPPTTIDTLPTSTEASVNDVPTSSVSPSPIVTVASPDQTPQSQVEDLEQPIQANNVALTTSTSTSTIILPATVFVEMITTTQPMTVWATQTQTQTITSTATETQTQWATQTQTQWSTTTMSNCNANADDGDINVNSVSQPAQNAGYTPLPPSPTTSTWSMTSSTSSYTSSSFSVTPTPIATSSSSDVIDNLAVPTSTPSPTPTPTTEGDSGNNNSDSSNDDADAFVPPPRVIQLAQPQSHPSSGQLKCSPGEEFKQTMCCRADQVEVNGECKCAQGLENVLNLNLCLSICLGDRLPTGECNSLGLGLDLNLGLGDLSL</sequence>
<evidence type="ECO:0000256" key="1">
    <source>
        <dbReference type="SAM" id="MobiDB-lite"/>
    </source>
</evidence>
<dbReference type="EMBL" id="CP144098">
    <property type="protein sequence ID" value="WWC85479.1"/>
    <property type="molecule type" value="Genomic_DNA"/>
</dbReference>
<feature type="compositionally biased region" description="Low complexity" evidence="1">
    <location>
        <begin position="403"/>
        <end position="427"/>
    </location>
</feature>
<keyword evidence="4" id="KW-1185">Reference proteome</keyword>
<accession>A0AAX4JL51</accession>
<evidence type="ECO:0000313" key="4">
    <source>
        <dbReference type="Proteomes" id="UP001355207"/>
    </source>
</evidence>
<protein>
    <submittedName>
        <fullName evidence="3">Uncharacterized protein</fullName>
    </submittedName>
</protein>
<gene>
    <name evidence="3" type="ORF">L201_000343</name>
</gene>
<feature type="compositionally biased region" description="Low complexity" evidence="1">
    <location>
        <begin position="265"/>
        <end position="278"/>
    </location>
</feature>